<organism evidence="1 2">
    <name type="scientific">Trichinella spiralis</name>
    <name type="common">Trichina worm</name>
    <dbReference type="NCBI Taxonomy" id="6334"/>
    <lineage>
        <taxon>Eukaryota</taxon>
        <taxon>Metazoa</taxon>
        <taxon>Ecdysozoa</taxon>
        <taxon>Nematoda</taxon>
        <taxon>Enoplea</taxon>
        <taxon>Dorylaimia</taxon>
        <taxon>Trichinellida</taxon>
        <taxon>Trichinellidae</taxon>
        <taxon>Trichinella</taxon>
    </lineage>
</organism>
<keyword evidence="2" id="KW-1185">Reference proteome</keyword>
<protein>
    <submittedName>
        <fullName evidence="1">Uncharacterized protein</fullName>
    </submittedName>
</protein>
<evidence type="ECO:0000313" key="2">
    <source>
        <dbReference type="Proteomes" id="UP000054776"/>
    </source>
</evidence>
<dbReference type="Proteomes" id="UP000054776">
    <property type="component" value="Unassembled WGS sequence"/>
</dbReference>
<name>A0A0V1BM38_TRISP</name>
<dbReference type="OrthoDB" id="5920691at2759"/>
<dbReference type="InParanoid" id="A0A0V1BM38"/>
<sequence length="116" mass="13005">MCRIELTTPVSDRVTSQTVTGDDLSFQATYLHTASCFLPLGPPYDLGLVVIADDTLWLGKGKQKALVVDQSPLTQANRRRYMTKLIMAAGQDNKLATAHSETMVRSVRDRRPWSYF</sequence>
<comment type="caution">
    <text evidence="1">The sequence shown here is derived from an EMBL/GenBank/DDBJ whole genome shotgun (WGS) entry which is preliminary data.</text>
</comment>
<reference evidence="1 2" key="1">
    <citation type="submission" date="2015-01" db="EMBL/GenBank/DDBJ databases">
        <title>Evolution of Trichinella species and genotypes.</title>
        <authorList>
            <person name="Korhonen P.K."/>
            <person name="Edoardo P."/>
            <person name="Giuseppe L.R."/>
            <person name="Gasser R.B."/>
        </authorList>
    </citation>
    <scope>NUCLEOTIDE SEQUENCE [LARGE SCALE GENOMIC DNA]</scope>
    <source>
        <strain evidence="1">ISS3</strain>
    </source>
</reference>
<evidence type="ECO:0000313" key="1">
    <source>
        <dbReference type="EMBL" id="KRY37816.1"/>
    </source>
</evidence>
<gene>
    <name evidence="1" type="ORF">T01_6980</name>
</gene>
<accession>A0A0V1BM38</accession>
<dbReference type="EMBL" id="JYDH01000030">
    <property type="protein sequence ID" value="KRY37816.1"/>
    <property type="molecule type" value="Genomic_DNA"/>
</dbReference>
<dbReference type="AlphaFoldDB" id="A0A0V1BM38"/>
<proteinExistence type="predicted"/>